<comment type="caution">
    <text evidence="1">The sequence shown here is derived from an EMBL/GenBank/DDBJ whole genome shotgun (WGS) entry which is preliminary data.</text>
</comment>
<evidence type="ECO:0000313" key="1">
    <source>
        <dbReference type="EMBL" id="CDH58164.1"/>
    </source>
</evidence>
<dbReference type="AlphaFoldDB" id="A0A068S7B1"/>
<dbReference type="EMBL" id="CBTN010000053">
    <property type="protein sequence ID" value="CDH58164.1"/>
    <property type="molecule type" value="Genomic_DNA"/>
</dbReference>
<dbReference type="VEuPathDB" id="FungiDB:LCOR_09038.1"/>
<name>A0A068S7B1_9FUNG</name>
<protein>
    <submittedName>
        <fullName evidence="1">Uncharacterized protein</fullName>
    </submittedName>
</protein>
<reference evidence="1" key="1">
    <citation type="submission" date="2013-08" db="EMBL/GenBank/DDBJ databases">
        <title>Gene expansion shapes genome architecture in the human pathogen Lichtheimia corymbifera: an evolutionary genomics analysis in the ancient terrestrial Mucorales (Mucoromycotina).</title>
        <authorList>
            <person name="Schwartze V.U."/>
            <person name="Winter S."/>
            <person name="Shelest E."/>
            <person name="Marcet-Houben M."/>
            <person name="Horn F."/>
            <person name="Wehner S."/>
            <person name="Hoffmann K."/>
            <person name="Riege K."/>
            <person name="Sammeth M."/>
            <person name="Nowrousian M."/>
            <person name="Valiante V."/>
            <person name="Linde J."/>
            <person name="Jacobsen I.D."/>
            <person name="Marz M."/>
            <person name="Brakhage A.A."/>
            <person name="Gabaldon T."/>
            <person name="Bocker S."/>
            <person name="Voigt K."/>
        </authorList>
    </citation>
    <scope>NUCLEOTIDE SEQUENCE [LARGE SCALE GENOMIC DNA]</scope>
    <source>
        <strain evidence="1">FSU 9682</strain>
    </source>
</reference>
<dbReference type="Proteomes" id="UP000027586">
    <property type="component" value="Unassembled WGS sequence"/>
</dbReference>
<evidence type="ECO:0000313" key="2">
    <source>
        <dbReference type="Proteomes" id="UP000027586"/>
    </source>
</evidence>
<accession>A0A068S7B1</accession>
<organism evidence="1 2">
    <name type="scientific">Lichtheimia corymbifera JMRC:FSU:9682</name>
    <dbReference type="NCBI Taxonomy" id="1263082"/>
    <lineage>
        <taxon>Eukaryota</taxon>
        <taxon>Fungi</taxon>
        <taxon>Fungi incertae sedis</taxon>
        <taxon>Mucoromycota</taxon>
        <taxon>Mucoromycotina</taxon>
        <taxon>Mucoromycetes</taxon>
        <taxon>Mucorales</taxon>
        <taxon>Lichtheimiaceae</taxon>
        <taxon>Lichtheimia</taxon>
    </lineage>
</organism>
<gene>
    <name evidence="1" type="ORF">LCOR_09038.1</name>
</gene>
<sequence length="109" mass="12756">MVWNVKNERNQGFYFLPLWPSFYYNHNFNGAVTFDQDSFTFGMNHHRRDANSVAMLFSIGTVRSPFWDGLLCIGDGTTRYRHVPHNLTCLREKITKAMCHARTTVNDHN</sequence>
<keyword evidence="2" id="KW-1185">Reference proteome</keyword>
<proteinExistence type="predicted"/>